<dbReference type="RefSeq" id="XP_018292605.1">
    <property type="nucleotide sequence ID" value="XM_018431341.1"/>
</dbReference>
<gene>
    <name evidence="1" type="ORF">PHYBLDRAFT_144999</name>
</gene>
<reference evidence="2" key="1">
    <citation type="submission" date="2015-06" db="EMBL/GenBank/DDBJ databases">
        <title>Expansion of signal transduction pathways in fungi by whole-genome duplication.</title>
        <authorList>
            <consortium name="DOE Joint Genome Institute"/>
            <person name="Corrochano L.M."/>
            <person name="Kuo A."/>
            <person name="Marcet-Houben M."/>
            <person name="Polaino S."/>
            <person name="Salamov A."/>
            <person name="Villalobos J.M."/>
            <person name="Alvarez M.I."/>
            <person name="Avalos J."/>
            <person name="Benito E.P."/>
            <person name="Benoit I."/>
            <person name="Burger G."/>
            <person name="Camino L.P."/>
            <person name="Canovas D."/>
            <person name="Cerda-Olmedo E."/>
            <person name="Cheng J.-F."/>
            <person name="Dominguez A."/>
            <person name="Elias M."/>
            <person name="Eslava A.P."/>
            <person name="Glaser F."/>
            <person name="Grimwood J."/>
            <person name="Gutierrez G."/>
            <person name="Heitman J."/>
            <person name="Henrissat B."/>
            <person name="Iturriaga E.A."/>
            <person name="Lang B.F."/>
            <person name="Lavin J.L."/>
            <person name="Lee S."/>
            <person name="Li W."/>
            <person name="Lindquist E."/>
            <person name="Lopez-Garcia S."/>
            <person name="Luque E.M."/>
            <person name="Marcos A.T."/>
            <person name="Martin J."/>
            <person name="McCluskey K."/>
            <person name="Medina H.R."/>
            <person name="Miralles-Duran A."/>
            <person name="Miyazaki A."/>
            <person name="Munoz-Torres E."/>
            <person name="Oguiza J.A."/>
            <person name="Ohm R."/>
            <person name="Olmedo M."/>
            <person name="Orejas M."/>
            <person name="Ortiz-Castellanos L."/>
            <person name="Pisabarro A.G."/>
            <person name="Rodriguez-Romero J."/>
            <person name="Ruiz-Herrera J."/>
            <person name="Ruiz-Vazquez R."/>
            <person name="Sanz C."/>
            <person name="Schackwitz W."/>
            <person name="Schmutz J."/>
            <person name="Shahriari M."/>
            <person name="Shelest E."/>
            <person name="Silva-Franco F."/>
            <person name="Soanes D."/>
            <person name="Syed K."/>
            <person name="Tagua V.G."/>
            <person name="Talbot N.J."/>
            <person name="Thon M."/>
            <person name="De vries R.P."/>
            <person name="Wiebenga A."/>
            <person name="Yadav J.S."/>
            <person name="Braun E.L."/>
            <person name="Baker S."/>
            <person name="Garre V."/>
            <person name="Horwitz B."/>
            <person name="Torres-Martinez S."/>
            <person name="Idnurm A."/>
            <person name="Herrera-Estrella A."/>
            <person name="Gabaldon T."/>
            <person name="Grigoriev I.V."/>
        </authorList>
    </citation>
    <scope>NUCLEOTIDE SEQUENCE [LARGE SCALE GENOMIC DNA]</scope>
    <source>
        <strain evidence="2">NRRL 1555(-)</strain>
    </source>
</reference>
<name>A0A162XFK4_PHYB8</name>
<dbReference type="InParanoid" id="A0A162XFK4"/>
<dbReference type="VEuPathDB" id="FungiDB:PHYBLDRAFT_144999"/>
<keyword evidence="2" id="KW-1185">Reference proteome</keyword>
<sequence>MPMSLVLPVTAHRRTKPPKESTIWYPSPETGCERSRVRFPEKPSIIFFLDFIRSELCRS</sequence>
<dbReference type="GeneID" id="28992247"/>
<evidence type="ECO:0000313" key="1">
    <source>
        <dbReference type="EMBL" id="OAD74565.1"/>
    </source>
</evidence>
<protein>
    <submittedName>
        <fullName evidence="1">Uncharacterized protein</fullName>
    </submittedName>
</protein>
<dbReference type="Proteomes" id="UP000077315">
    <property type="component" value="Unassembled WGS sequence"/>
</dbReference>
<organism evidence="1 2">
    <name type="scientific">Phycomyces blakesleeanus (strain ATCC 8743b / DSM 1359 / FGSC 10004 / NBRC 33097 / NRRL 1555)</name>
    <dbReference type="NCBI Taxonomy" id="763407"/>
    <lineage>
        <taxon>Eukaryota</taxon>
        <taxon>Fungi</taxon>
        <taxon>Fungi incertae sedis</taxon>
        <taxon>Mucoromycota</taxon>
        <taxon>Mucoromycotina</taxon>
        <taxon>Mucoromycetes</taxon>
        <taxon>Mucorales</taxon>
        <taxon>Phycomycetaceae</taxon>
        <taxon>Phycomyces</taxon>
    </lineage>
</organism>
<proteinExistence type="predicted"/>
<dbReference type="AlphaFoldDB" id="A0A162XFK4"/>
<dbReference type="EMBL" id="KV440979">
    <property type="protein sequence ID" value="OAD74565.1"/>
    <property type="molecule type" value="Genomic_DNA"/>
</dbReference>
<accession>A0A162XFK4</accession>
<evidence type="ECO:0000313" key="2">
    <source>
        <dbReference type="Proteomes" id="UP000077315"/>
    </source>
</evidence>